<dbReference type="InterPro" id="IPR003724">
    <property type="entry name" value="CblAdoTrfase_CobA"/>
</dbReference>
<dbReference type="PATRIC" id="fig|1286635.3.peg.3081"/>
<comment type="pathway">
    <text evidence="1">Cofactor biosynthesis; adenosylcobalamin biosynthesis; adenosylcobalamin from cob(II)yrinate a,c-diamide: step 2/7.</text>
</comment>
<comment type="catalytic activity">
    <reaction evidence="8">
        <text>2 cob(II)yrinate a,c diamide + reduced [electron-transfer flavoprotein] + 2 ATP = 2 adenosylcob(III)yrinate a,c-diamide + 2 triphosphate + oxidized [electron-transfer flavoprotein] + 3 H(+)</text>
        <dbReference type="Rhea" id="RHEA:11528"/>
        <dbReference type="Rhea" id="RHEA-COMP:10685"/>
        <dbReference type="Rhea" id="RHEA-COMP:10686"/>
        <dbReference type="ChEBI" id="CHEBI:15378"/>
        <dbReference type="ChEBI" id="CHEBI:18036"/>
        <dbReference type="ChEBI" id="CHEBI:30616"/>
        <dbReference type="ChEBI" id="CHEBI:57692"/>
        <dbReference type="ChEBI" id="CHEBI:58307"/>
        <dbReference type="ChEBI" id="CHEBI:58503"/>
        <dbReference type="ChEBI" id="CHEBI:58537"/>
        <dbReference type="EC" id="2.5.1.17"/>
    </reaction>
</comment>
<name>S0FW93_9BACT</name>
<gene>
    <name evidence="10" type="primary">cobO</name>
    <name evidence="10" type="ORF">Dpo_6c01990</name>
</gene>
<comment type="catalytic activity">
    <reaction evidence="9">
        <text>2 cob(II)alamin + reduced [electron-transfer flavoprotein] + 2 ATP = 2 adenosylcob(III)alamin + 2 triphosphate + oxidized [electron-transfer flavoprotein] + 3 H(+)</text>
        <dbReference type="Rhea" id="RHEA:28671"/>
        <dbReference type="Rhea" id="RHEA-COMP:10685"/>
        <dbReference type="Rhea" id="RHEA-COMP:10686"/>
        <dbReference type="ChEBI" id="CHEBI:15378"/>
        <dbReference type="ChEBI" id="CHEBI:16304"/>
        <dbReference type="ChEBI" id="CHEBI:18036"/>
        <dbReference type="ChEBI" id="CHEBI:18408"/>
        <dbReference type="ChEBI" id="CHEBI:30616"/>
        <dbReference type="ChEBI" id="CHEBI:57692"/>
        <dbReference type="ChEBI" id="CHEBI:58307"/>
        <dbReference type="EC" id="2.5.1.17"/>
    </reaction>
</comment>
<keyword evidence="11" id="KW-1185">Reference proteome</keyword>
<evidence type="ECO:0000256" key="8">
    <source>
        <dbReference type="ARBA" id="ARBA00048555"/>
    </source>
</evidence>
<evidence type="ECO:0000256" key="6">
    <source>
        <dbReference type="ARBA" id="ARBA00033334"/>
    </source>
</evidence>
<dbReference type="RefSeq" id="WP_006966840.1">
    <property type="nucleotide sequence ID" value="NZ_APJX01000006.1"/>
</dbReference>
<dbReference type="UniPathway" id="UPA00148">
    <property type="reaction ID" value="UER00233"/>
</dbReference>
<dbReference type="OrthoDB" id="9810309at2"/>
<dbReference type="GO" id="GO:0005524">
    <property type="term" value="F:ATP binding"/>
    <property type="evidence" value="ECO:0007669"/>
    <property type="project" value="InterPro"/>
</dbReference>
<dbReference type="GO" id="GO:0008817">
    <property type="term" value="F:corrinoid adenosyltransferase activity"/>
    <property type="evidence" value="ECO:0007669"/>
    <property type="project" value="UniProtKB-EC"/>
</dbReference>
<dbReference type="EC" id="2.5.1.17" evidence="3"/>
<evidence type="ECO:0000256" key="2">
    <source>
        <dbReference type="ARBA" id="ARBA00007487"/>
    </source>
</evidence>
<dbReference type="Gene3D" id="3.40.50.300">
    <property type="entry name" value="P-loop containing nucleotide triphosphate hydrolases"/>
    <property type="match status" value="1"/>
</dbReference>
<evidence type="ECO:0000256" key="7">
    <source>
        <dbReference type="ARBA" id="ARBA00033354"/>
    </source>
</evidence>
<evidence type="ECO:0000256" key="4">
    <source>
        <dbReference type="ARBA" id="ARBA00024929"/>
    </source>
</evidence>
<evidence type="ECO:0000313" key="11">
    <source>
        <dbReference type="Proteomes" id="UP000014216"/>
    </source>
</evidence>
<reference evidence="10 11" key="1">
    <citation type="journal article" date="2013" name="Genome Announc.">
        <title>Draft Genome Sequence of Desulfotignum phosphitoxidans DSM 13687 Strain FiPS-3.</title>
        <authorList>
            <person name="Poehlein A."/>
            <person name="Daniel R."/>
            <person name="Simeonova D.D."/>
        </authorList>
    </citation>
    <scope>NUCLEOTIDE SEQUENCE [LARGE SCALE GENOMIC DNA]</scope>
    <source>
        <strain evidence="10 11">DSM 13687</strain>
    </source>
</reference>
<dbReference type="PANTHER" id="PTHR46638:SF1">
    <property type="entry name" value="CORRINOID ADENOSYLTRANSFERASE"/>
    <property type="match status" value="1"/>
</dbReference>
<dbReference type="InterPro" id="IPR027417">
    <property type="entry name" value="P-loop_NTPase"/>
</dbReference>
<protein>
    <recommendedName>
        <fullName evidence="3">corrinoid adenosyltransferase</fullName>
        <ecNumber evidence="3">2.5.1.17</ecNumber>
    </recommendedName>
    <alternativeName>
        <fullName evidence="5">Cob(II)alamin adenosyltransferase</fullName>
    </alternativeName>
    <alternativeName>
        <fullName evidence="7">Cob(II)yrinic acid a,c-diamide adenosyltransferase</fullName>
    </alternativeName>
    <alternativeName>
        <fullName evidence="6">Cobinamide/cobalamin adenosyltransferase</fullName>
    </alternativeName>
</protein>
<comment type="caution">
    <text evidence="10">The sequence shown here is derived from an EMBL/GenBank/DDBJ whole genome shotgun (WGS) entry which is preliminary data.</text>
</comment>
<dbReference type="PIRSF" id="PIRSF015617">
    <property type="entry name" value="Adensltrnsf_CobA"/>
    <property type="match status" value="1"/>
</dbReference>
<sequence>MKGYIQIYTGNGKGKTTAALGLALRGAGAGLQVFVGQFLKQGPYSEIKALSLFENVTVEQFGMGKFVRGMPSEDEKAAARKGYARLCGILKANAHDLVIVDEGNVAVTCQLLTENELLGFMDLKPDHVELVITGRDASAAVITRADLVTEMKEIKHYYHQGVTARKGIEK</sequence>
<dbReference type="AlphaFoldDB" id="S0FW93"/>
<accession>S0FW93</accession>
<dbReference type="Proteomes" id="UP000014216">
    <property type="component" value="Unassembled WGS sequence"/>
</dbReference>
<comment type="similarity">
    <text evidence="2">Belongs to the Cob(I)alamin adenosyltransferase family.</text>
</comment>
<dbReference type="Pfam" id="PF02572">
    <property type="entry name" value="CobA_CobO_BtuR"/>
    <property type="match status" value="1"/>
</dbReference>
<evidence type="ECO:0000313" key="10">
    <source>
        <dbReference type="EMBL" id="EMS79000.1"/>
    </source>
</evidence>
<dbReference type="SUPFAM" id="SSF52540">
    <property type="entry name" value="P-loop containing nucleoside triphosphate hydrolases"/>
    <property type="match status" value="1"/>
</dbReference>
<dbReference type="GO" id="GO:0009236">
    <property type="term" value="P:cobalamin biosynthetic process"/>
    <property type="evidence" value="ECO:0007669"/>
    <property type="project" value="UniProtKB-UniPathway"/>
</dbReference>
<comment type="function">
    <text evidence="4">Required for both de novo synthesis of the corrin ring for the assimilation of exogenous corrinoids. Participates in the adenosylation of a variety of incomplete and complete corrinoids.</text>
</comment>
<evidence type="ECO:0000256" key="9">
    <source>
        <dbReference type="ARBA" id="ARBA00048692"/>
    </source>
</evidence>
<evidence type="ECO:0000256" key="5">
    <source>
        <dbReference type="ARBA" id="ARBA00031529"/>
    </source>
</evidence>
<proteinExistence type="inferred from homology"/>
<dbReference type="EMBL" id="APJX01000006">
    <property type="protein sequence ID" value="EMS79000.1"/>
    <property type="molecule type" value="Genomic_DNA"/>
</dbReference>
<evidence type="ECO:0000256" key="3">
    <source>
        <dbReference type="ARBA" id="ARBA00012454"/>
    </source>
</evidence>
<evidence type="ECO:0000256" key="1">
    <source>
        <dbReference type="ARBA" id="ARBA00005121"/>
    </source>
</evidence>
<keyword evidence="10" id="KW-0808">Transferase</keyword>
<dbReference type="CDD" id="cd00561">
    <property type="entry name" value="CobA_ACA"/>
    <property type="match status" value="1"/>
</dbReference>
<organism evidence="10 11">
    <name type="scientific">Desulfotignum phosphitoxidans DSM 13687</name>
    <dbReference type="NCBI Taxonomy" id="1286635"/>
    <lineage>
        <taxon>Bacteria</taxon>
        <taxon>Pseudomonadati</taxon>
        <taxon>Thermodesulfobacteriota</taxon>
        <taxon>Desulfobacteria</taxon>
        <taxon>Desulfobacterales</taxon>
        <taxon>Desulfobacteraceae</taxon>
        <taxon>Desulfotignum</taxon>
    </lineage>
</organism>
<dbReference type="PANTHER" id="PTHR46638">
    <property type="entry name" value="CORRINOID ADENOSYLTRANSFERASE"/>
    <property type="match status" value="1"/>
</dbReference>